<dbReference type="KEGG" id="frx:F7310_03560"/>
<sequence length="125" mass="14134">MKKLIIVLSLSIFALSAYADSGENALLALKGKNAFEYEKLYRKNLVVHNCAKDGNIATKQGVKEPKRCQEHYKDMISSINKDFGIPGVTVKDINSNKVNKHINQEADKYMNQHLNEFMNKKDTSS</sequence>
<keyword evidence="1" id="KW-0732">Signal</keyword>
<evidence type="ECO:0000313" key="3">
    <source>
        <dbReference type="Proteomes" id="UP000184222"/>
    </source>
</evidence>
<protein>
    <submittedName>
        <fullName evidence="2">Uncharacterized protein</fullName>
    </submittedName>
</protein>
<proteinExistence type="predicted"/>
<reference evidence="2 3" key="1">
    <citation type="journal article" date="2016" name="Appl. Environ. Microbiol.">
        <title>Whole genome relationships among Francisella bacteria of diverse origin define new species and provide specific regions for detection.</title>
        <authorList>
            <person name="Challacombe J.F."/>
            <person name="Petersen J.M."/>
            <person name="Gallegos-Graves V."/>
            <person name="Hodge D."/>
            <person name="Pillai S."/>
            <person name="Kuske C.R."/>
        </authorList>
    </citation>
    <scope>NUCLEOTIDE SEQUENCE [LARGE SCALE GENOMIC DNA]</scope>
    <source>
        <strain evidence="3">TX07-7310</strain>
    </source>
</reference>
<feature type="chain" id="PRO_5013289974" evidence="1">
    <location>
        <begin position="20"/>
        <end position="125"/>
    </location>
</feature>
<keyword evidence="3" id="KW-1185">Reference proteome</keyword>
<gene>
    <name evidence="2" type="ORF">F7310_03560</name>
</gene>
<dbReference type="STRING" id="573570.F7310_03560"/>
<dbReference type="RefSeq" id="WP_072711828.1">
    <property type="nucleotide sequence ID" value="NZ_CP016796.1"/>
</dbReference>
<name>A0A1L4BRL2_9GAMM</name>
<dbReference type="Proteomes" id="UP000184222">
    <property type="component" value="Chromosome"/>
</dbReference>
<accession>A0A1L4BRL2</accession>
<dbReference type="AlphaFoldDB" id="A0A1L4BRL2"/>
<evidence type="ECO:0000313" key="2">
    <source>
        <dbReference type="EMBL" id="API86482.1"/>
    </source>
</evidence>
<dbReference type="EMBL" id="CP016796">
    <property type="protein sequence ID" value="API86482.1"/>
    <property type="molecule type" value="Genomic_DNA"/>
</dbReference>
<organism evidence="2 3">
    <name type="scientific">Francisella uliginis</name>
    <dbReference type="NCBI Taxonomy" id="573570"/>
    <lineage>
        <taxon>Bacteria</taxon>
        <taxon>Pseudomonadati</taxon>
        <taxon>Pseudomonadota</taxon>
        <taxon>Gammaproteobacteria</taxon>
        <taxon>Thiotrichales</taxon>
        <taxon>Francisellaceae</taxon>
        <taxon>Francisella</taxon>
    </lineage>
</organism>
<evidence type="ECO:0000256" key="1">
    <source>
        <dbReference type="SAM" id="SignalP"/>
    </source>
</evidence>
<feature type="signal peptide" evidence="1">
    <location>
        <begin position="1"/>
        <end position="19"/>
    </location>
</feature>
<dbReference type="OrthoDB" id="10012502at2"/>